<dbReference type="InterPro" id="IPR028203">
    <property type="entry name" value="PSII_CF48-like_dom"/>
</dbReference>
<dbReference type="CDD" id="cd15482">
    <property type="entry name" value="Sialidase_non-viral"/>
    <property type="match status" value="1"/>
</dbReference>
<keyword evidence="7" id="KW-1185">Reference proteome</keyword>
<dbReference type="InterPro" id="IPR044023">
    <property type="entry name" value="Ig_7"/>
</dbReference>
<feature type="domain" description="Photosynthesis system II assembly factor Ycf48/Hcf136-like" evidence="3">
    <location>
        <begin position="156"/>
        <end position="242"/>
    </location>
</feature>
<evidence type="ECO:0000313" key="6">
    <source>
        <dbReference type="EMBL" id="MFD2524105.1"/>
    </source>
</evidence>
<dbReference type="InterPro" id="IPR015943">
    <property type="entry name" value="WD40/YVTN_repeat-like_dom_sf"/>
</dbReference>
<evidence type="ECO:0000313" key="7">
    <source>
        <dbReference type="Proteomes" id="UP001597510"/>
    </source>
</evidence>
<evidence type="ECO:0000259" key="3">
    <source>
        <dbReference type="Pfam" id="PF14870"/>
    </source>
</evidence>
<dbReference type="Proteomes" id="UP001597510">
    <property type="component" value="Unassembled WGS sequence"/>
</dbReference>
<dbReference type="SUPFAM" id="SSF50939">
    <property type="entry name" value="Sialidases"/>
    <property type="match status" value="1"/>
</dbReference>
<gene>
    <name evidence="6" type="ORF">ACFSR2_24625</name>
</gene>
<feature type="signal peptide" evidence="2">
    <location>
        <begin position="1"/>
        <end position="27"/>
    </location>
</feature>
<feature type="domain" description="Photosynthesis system II assembly factor Ycf48/Hcf136-like" evidence="3">
    <location>
        <begin position="412"/>
        <end position="533"/>
    </location>
</feature>
<dbReference type="InterPro" id="IPR032109">
    <property type="entry name" value="Big_3_5"/>
</dbReference>
<dbReference type="SUPFAM" id="SSF110296">
    <property type="entry name" value="Oligoxyloglucan reducing end-specific cellobiohydrolase"/>
    <property type="match status" value="2"/>
</dbReference>
<evidence type="ECO:0000256" key="1">
    <source>
        <dbReference type="SAM" id="MobiDB-lite"/>
    </source>
</evidence>
<evidence type="ECO:0000259" key="4">
    <source>
        <dbReference type="Pfam" id="PF16640"/>
    </source>
</evidence>
<dbReference type="InterPro" id="IPR055015">
    <property type="entry name" value="GCX_COOH"/>
</dbReference>
<dbReference type="Pfam" id="PF19081">
    <property type="entry name" value="Ig_7"/>
    <property type="match status" value="3"/>
</dbReference>
<feature type="domain" description="Photosynthesis system II assembly factor Ycf48/Hcf136-like" evidence="3">
    <location>
        <begin position="318"/>
        <end position="405"/>
    </location>
</feature>
<sequence length="4157" mass="420603">MKKNFYHFIQLFIVTSLVLMGSIYTHAQSWKAPTEIANSNYIVPYINDGYFTSTNEGWMAANRGNILHTTDGGATWRNQTTGITRDLFGIYFINNTQGWAVGPSGTIITTNDGGTTWTPQTSGSTRDLYGVYFTSSTQGWAVGGYGTILTTSNGGSTWTTQTSGILNGLRKVVFVSGTKGWVVGNNGKILTTNDGGSTWTEQTSGVTQQLNGVSFTSATNGCVVGNEGKILTTTNGGSTWTSRTSGSAVNLYGVHLSSGTDGWATGDYNTILKTTDGGASWTEQLTEYNFHQFVKTFFISPTKGWAFSSNGRVLTTNNGSSWTQLASGSTSYFWGIFFINDSIGWAVGSGGVIYKSTDGGINWTEKNSGITKSLYSLHFVNETRGWAVGDDGIIITTNDGGDTWTAQTSGTTNRFQSVYFTDALKGWAGGYSGNIFRTTDGGNTWTSQSAGGNVSSIYKIGFADALNGWISANSGNMLITSDGGNTWITRNVGLNVHLSGSHFVSATHGWAGGDYFSNGVVFKTTDGGVTWSSGYTGYTQGVSEIHFVNNNVGWALCGQSLLLNTTDGGSSWNSTYLNIFSSTNIFFRNATKGWATGQDGFVNLYTDNTATASEMDVKGNNTSITSGDTTPSTSDDTDFGSQAVTSGTIDKTFTIYNTGSAALNLTGTPKVSIGGANASDFTVVSLPASPVAASNGTTTFQVRFDPSAQSLRTATISIANDDADENPYTFAIQGTGSATASTTTTLTSNNNPASVGGFVQFTATVAPNTATGTVTFKDGSTTLGTATLISGVATFRTDLLTAGSHSITAEFGGDGSNAASTSSAVSQVVNALTEPNLAFIRQAYSTQSGIVTKVNGTVTDASGNIYVVGTFQSNITFSNITLTSYGHSDIFLAKYNAQGVIQWAKRAGGPTSDGGNGIAISGNDIYITGYFAGTANFNTPSSTGSNEITGDFEEAFLAKYDTNGNFNWARRAGGPNNDTGFGVAVFGNDVYLTGTFNGTANFNNPNASGSNEITSAGERDVFIAKYNSLGQFKWAKRAGGANYDLVGGIAVSGTEIYIIGTFSSSINFNNPSAGNINVLAGPGSQEAYTAKYDSSGVFQWAKRAGGIGAIAAGLGIGVSGSDIYITGKFSSTINFNTPAATGSNELTSNVPESAFIAKYNSTGILQWIKRGGGHLINNNNNTNGNVIAIADDNIYVVGYFNGTSNFNTPSATGSNEVVSADNSLDIFIANYSSSGNIRGVKRIGGTSHDYSGGIAATNDNIYVVGTFGNTINFNNPNSPGTNQLVSITNANIFLAKYNAEIQVATTNTLTSNNTPASVGANVQFTATITPNTATGTVTFKDGSTTIGTATLNNGVATLNTDLLTVGTHTITAEYGGDATYFSSSGGISQVVNALTAPNLSFIRQSAGNGINASLAAASGYGSTTDSNGNIYVVGYFNRSIKLGNTILTADGNTSDIFIAKYNASGEIQWVRRAGGPGTDMGFKIAVSGTALYISGSFSETINFNTPSASGTNELTSAGNRDAFVAKYNTSGDFEWARRGGGSGWDEANAITVSGTDVYITGSFIETSNFNTPSAAGTNQLVSDGIQDIFVAKYNSSGILQWVKRAGGTGVEKGLGIVASNTDVYLTGQFGGTANFNSPSAAGSNEIVSAGDNDVFIAKYTSAGVLQWVKRAGGSGEDLGVGITLAGTDVYLTGAFNSTANFNTPSSSGANDLVSDNLRDIFIAKYNSAGVVQWTRRAGGQYNDIGTGIAVSGLNVYVTGLLLASGNFNTPSSTASNTITGNSTFLAKYTTDGAFIVARGAGSTEQDLGISVAVSDNSAYVTGFFSHPFDFNTPSASGSNELIPVGDAEFFLAKYAFAPSTVTLTSNINPAGAGVNVQFTATLSPSAATGTVTFKEGATVLGTATISGGTATLTINTLTAGTHAITAEYSGDGVYESSVSAILSQVVNCTAPTGTANATICSGTTASLSASCASGTVAWYNSSSSTRLSTVSPFVTPTLSENTVYNVRCEDTGCNSAFIGVSVTVNAAPNTTIAYPAPSICKNGSTTDIVRSGTTGGTFSSSPSGLSLNSSTGRITPGTSTAGTYTVMLTIAASGSCPVYTATTAITITAVPSATIGYSNNAFCTTQGGQNVTKTGTSGGTYSATPTGLSIDTNTGQITPGTSSAGNYVVYYSIPATGGCAAYQTSTNISIGTPANATIAYTGSPFCTTSSVKTVSRTGTAGGTFSSSPAGLSINSSNGQITPSTSSAGTYTISYTVSANSGCPAFTATTSITVSGAPSAAISYSASSFCTSEGAKNVSRTGTTGGTYSASPAGLTISASTGQITPATSTPNDYTVYYTIPAANGCAAFETSYNVSIRQAPNATITYTGSPFCTNSVPVNVNRTGTLGGTFTSSPTGLSINSGTGQITPGSSSAGSYTVTYTIAANGGCAAFTSTANVAISAVPNATIAYTGSPYCGATSSIEVSRTGTTGGTFTSSPAGLTINASTGQITPGTSTIGTYTVTYTVTSACPLYTATTSVSLNTLPSVPTNVATSTNLICGNESVSLTAICSSGTVTWYKQATGGTALGTGSPFSQTPTATSIYYATCKSGICESSRVATNQVVVQRSNIGYDEPFSETGGNFPGSLVKNNLFGYKVRIAKPVRVDSVSAILSQNLNGGARIRFAIYSDVNNVPTNLLASSSGNASTNTPTLAAGLNSFALDNPVTLNCGDYWIAYVITTSVNNSEFFLQNTQLPNPTFYIPLNFANAFPSTINSQDVGSNGNNIHNVYVSGVPDCGPEAATNISVSSTSVCSGASITLSASCGSGVVQWYNSQTGNTTLGTGTGLSVIVNSNTTYYASCKAGVLEGCRLPTSLVSVTPAPSLAAGAVTSPTVCGGTNGKIAFTTTLANGSYSITFTGSGSPKTINVQNGVFELTGLSAGTYSNFVVTTAGCTSMDATSKSIADPSAPSAPVINAPVQKLVCSPNTLTLTASGCAGTIRWSNGSSGTSLTLSSVGTYAISATCTLNNCVSNASAAVTDLQIVTQPAAPIITAPSSKVVCSPSTLTLTASGCGGTVNWSNGGSGTSITLSSVGTYSISATCTVGSCTSPASSAVTGLQILTQPSAPTITPPGSLVVCSPSTLTLTASGCGGTVNWSNGGSGTSITLSSVGTYSISATCTVGSCTSPASSAVTGLQIVTQPAAPTITAPSSKVVCSPSTLTLTASGCAGTINWSNGSSGTSLTLSSVGTYSISATCTVSSCTSPASTAVTGLEIVTQPAAPTITAPSSKVVCSPSTLTLTASGCAGTITWSNGSSGTSLILSSVGTYSISATCTVGSCTSVASSAVTGLEIVTQPAAPTITAPSSKVVCSPSTLTLTASGCAGTINWSNSSTGTSLTLSSVGTYSISATCTVGSCTSPASAAVTDLQIVTQPAAPTITPPGSLVVCSPSTLTLTASGCAGTTAWSNGSSGTSLTLSSVGTYSISATCTVGSCTSVVSSAVTGLQILSQPSAPTITAPIQKVVCSPSTLTLTASGCGGIVNWSNGSSGTSLTLSSVGTYSISATCTVGSCTSPASTAVTGLEIVTQPVAPTITAPSSKVVCSPSTLTLTASGCAGTIAWSNGSSGTSITLSSVGTYSISATCTVGSCTSPASAAVTGLQIVTQPAALTITAPSQKVVCSPSTLTLTASGCGGIVNWSNGGSGTSITLSSVGTYSISATCTVGSCTSVASSVVTGLEIVTQPAAPTITAPSSKVVCSPSTLTLTASGCSGTVNWSNGGSGTSITLSSVGTYSISATCTVGSCTSVVSSAVTGLQITAPLIAVANNTGPYAIGQTIQLNASEGSSYAWSGPAGFSSSSRNPTIPNALPSNGGVYTVTVISGACSATATTNVVVSGVDPCVQVLDLQYVKAGNPYEPMFSLKDGMVIQQIPEQVSIIAKPICSTLPIGSVDLTITGPEINWTILQNVEPYAVFDNLALNVYGRNFIPGTYTITVRGYSEDNRVGGTVYGPVVTTFTVVGTMAVINAPTIPNNRLCAGSTVDVTFATTGLFSQNNIFNIQLSDSTGGFTNPVLIGTSTTAGTTTCQLPQDLIATGKYLIRVASSNQVVASNPTMQYLPVTPAVRSLTASMNIGTAIEQASLQINAANKITSPANVTYNAGKSIVLNPGFEAGQGSVFKAQIQGCSN</sequence>
<accession>A0ABW5JHL4</accession>
<dbReference type="Gene3D" id="2.60.40.10">
    <property type="entry name" value="Immunoglobulins"/>
    <property type="match status" value="5"/>
</dbReference>
<feature type="domain" description="Ig-like" evidence="5">
    <location>
        <begin position="1950"/>
        <end position="2025"/>
    </location>
</feature>
<comment type="caution">
    <text evidence="6">The sequence shown here is derived from an EMBL/GenBank/DDBJ whole genome shotgun (WGS) entry which is preliminary data.</text>
</comment>
<reference evidence="7" key="1">
    <citation type="journal article" date="2019" name="Int. J. Syst. Evol. Microbiol.">
        <title>The Global Catalogue of Microorganisms (GCM) 10K type strain sequencing project: providing services to taxonomists for standard genome sequencing and annotation.</title>
        <authorList>
            <consortium name="The Broad Institute Genomics Platform"/>
            <consortium name="The Broad Institute Genome Sequencing Center for Infectious Disease"/>
            <person name="Wu L."/>
            <person name="Ma J."/>
        </authorList>
    </citation>
    <scope>NUCLEOTIDE SEQUENCE [LARGE SCALE GENOMIC DNA]</scope>
    <source>
        <strain evidence="7">KCTC 52344</strain>
    </source>
</reference>
<feature type="chain" id="PRO_5045537104" evidence="2">
    <location>
        <begin position="28"/>
        <end position="4157"/>
    </location>
</feature>
<feature type="domain" description="Ig-like" evidence="5">
    <location>
        <begin position="2524"/>
        <end position="2603"/>
    </location>
</feature>
<dbReference type="InterPro" id="IPR036278">
    <property type="entry name" value="Sialidase_sf"/>
</dbReference>
<evidence type="ECO:0000259" key="5">
    <source>
        <dbReference type="Pfam" id="PF19081"/>
    </source>
</evidence>
<dbReference type="EMBL" id="JBHULC010000043">
    <property type="protein sequence ID" value="MFD2524105.1"/>
    <property type="molecule type" value="Genomic_DNA"/>
</dbReference>
<dbReference type="Pfam" id="PF16640">
    <property type="entry name" value="Big_3_5"/>
    <property type="match status" value="3"/>
</dbReference>
<proteinExistence type="predicted"/>
<feature type="region of interest" description="Disordered" evidence="1">
    <location>
        <begin position="616"/>
        <end position="641"/>
    </location>
</feature>
<feature type="domain" description="Ig-like" evidence="5">
    <location>
        <begin position="2782"/>
        <end position="2853"/>
    </location>
</feature>
<dbReference type="InterPro" id="IPR052918">
    <property type="entry name" value="Motility_Chemotaxis_Reg"/>
</dbReference>
<dbReference type="Gene3D" id="2.130.10.10">
    <property type="entry name" value="YVTN repeat-like/Quinoprotein amine dehydrogenase"/>
    <property type="match status" value="2"/>
</dbReference>
<feature type="domain" description="Bacterial Ig-like" evidence="4">
    <location>
        <begin position="1309"/>
        <end position="1391"/>
    </location>
</feature>
<dbReference type="PANTHER" id="PTHR35580">
    <property type="entry name" value="CELL SURFACE GLYCOPROTEIN (S-LAYER PROTEIN)-LIKE PROTEIN"/>
    <property type="match status" value="1"/>
</dbReference>
<dbReference type="PANTHER" id="PTHR35580:SF1">
    <property type="entry name" value="PHYTASE-LIKE DOMAIN-CONTAINING PROTEIN"/>
    <property type="match status" value="1"/>
</dbReference>
<feature type="domain" description="Bacterial Ig-like" evidence="4">
    <location>
        <begin position="746"/>
        <end position="830"/>
    </location>
</feature>
<dbReference type="Pfam" id="PF14870">
    <property type="entry name" value="PSII_BNR"/>
    <property type="match status" value="4"/>
</dbReference>
<keyword evidence="2" id="KW-0732">Signal</keyword>
<feature type="compositionally biased region" description="Low complexity" evidence="1">
    <location>
        <begin position="622"/>
        <end position="634"/>
    </location>
</feature>
<feature type="domain" description="Bacterial Ig-like" evidence="4">
    <location>
        <begin position="1863"/>
        <end position="1947"/>
    </location>
</feature>
<dbReference type="NCBIfam" id="NF045639">
    <property type="entry name" value="GCX_COOH"/>
    <property type="match status" value="1"/>
</dbReference>
<dbReference type="InterPro" id="IPR013783">
    <property type="entry name" value="Ig-like_fold"/>
</dbReference>
<evidence type="ECO:0000256" key="2">
    <source>
        <dbReference type="SAM" id="SignalP"/>
    </source>
</evidence>
<protein>
    <submittedName>
        <fullName evidence="6">Ig-like domain repeat protein</fullName>
    </submittedName>
</protein>
<name>A0ABW5JHL4_9BACT</name>
<organism evidence="6 7">
    <name type="scientific">Emticicia soli</name>
    <dbReference type="NCBI Taxonomy" id="2027878"/>
    <lineage>
        <taxon>Bacteria</taxon>
        <taxon>Pseudomonadati</taxon>
        <taxon>Bacteroidota</taxon>
        <taxon>Cytophagia</taxon>
        <taxon>Cytophagales</taxon>
        <taxon>Leadbetterellaceae</taxon>
        <taxon>Emticicia</taxon>
    </lineage>
</organism>
<feature type="domain" description="Photosynthesis system II assembly factor Ycf48/Hcf136-like" evidence="3">
    <location>
        <begin position="46"/>
        <end position="118"/>
    </location>
</feature>
<dbReference type="RefSeq" id="WP_379977936.1">
    <property type="nucleotide sequence ID" value="NZ_JBHULC010000043.1"/>
</dbReference>